<sequence>MLHNCGCNLDNKRWTIDIQRDQNGENYTRAITAMNELRGAGQAASQLLANPMEPQVFNNAMKVFIETPNVASMYDQMVNQIQQQMLAISQATQQQTQIQMQQSQQTAASSQVTQNLSSTFNAKGINRKRYRSKRSFGGKGCKHLHIAQSDNINDVYDAVEDDQEQEVDEQEQNKYDNKMNKKQDDNDSPFLNVNENGQRIKSNKDHLNQF</sequence>
<name>A0A5J4VKI7_9EUKA</name>
<protein>
    <submittedName>
        <fullName evidence="2">Uncharacterized protein</fullName>
    </submittedName>
</protein>
<feature type="compositionally biased region" description="Acidic residues" evidence="1">
    <location>
        <begin position="161"/>
        <end position="170"/>
    </location>
</feature>
<evidence type="ECO:0000256" key="1">
    <source>
        <dbReference type="SAM" id="MobiDB-lite"/>
    </source>
</evidence>
<feature type="compositionally biased region" description="Basic and acidic residues" evidence="1">
    <location>
        <begin position="171"/>
        <end position="185"/>
    </location>
</feature>
<gene>
    <name evidence="2" type="ORF">EZS28_021489</name>
</gene>
<proteinExistence type="predicted"/>
<feature type="region of interest" description="Disordered" evidence="1">
    <location>
        <begin position="161"/>
        <end position="210"/>
    </location>
</feature>
<dbReference type="Proteomes" id="UP000324800">
    <property type="component" value="Unassembled WGS sequence"/>
</dbReference>
<comment type="caution">
    <text evidence="2">The sequence shown here is derived from an EMBL/GenBank/DDBJ whole genome shotgun (WGS) entry which is preliminary data.</text>
</comment>
<accession>A0A5J4VKI7</accession>
<reference evidence="2 3" key="1">
    <citation type="submission" date="2019-03" db="EMBL/GenBank/DDBJ databases">
        <title>Single cell metagenomics reveals metabolic interactions within the superorganism composed of flagellate Streblomastix strix and complex community of Bacteroidetes bacteria on its surface.</title>
        <authorList>
            <person name="Treitli S.C."/>
            <person name="Kolisko M."/>
            <person name="Husnik F."/>
            <person name="Keeling P."/>
            <person name="Hampl V."/>
        </authorList>
    </citation>
    <scope>NUCLEOTIDE SEQUENCE [LARGE SCALE GENOMIC DNA]</scope>
    <source>
        <strain evidence="2">ST1C</strain>
    </source>
</reference>
<evidence type="ECO:0000313" key="3">
    <source>
        <dbReference type="Proteomes" id="UP000324800"/>
    </source>
</evidence>
<dbReference type="AlphaFoldDB" id="A0A5J4VKI7"/>
<organism evidence="2 3">
    <name type="scientific">Streblomastix strix</name>
    <dbReference type="NCBI Taxonomy" id="222440"/>
    <lineage>
        <taxon>Eukaryota</taxon>
        <taxon>Metamonada</taxon>
        <taxon>Preaxostyla</taxon>
        <taxon>Oxymonadida</taxon>
        <taxon>Streblomastigidae</taxon>
        <taxon>Streblomastix</taxon>
    </lineage>
</organism>
<feature type="compositionally biased region" description="Polar residues" evidence="1">
    <location>
        <begin position="189"/>
        <end position="200"/>
    </location>
</feature>
<evidence type="ECO:0000313" key="2">
    <source>
        <dbReference type="EMBL" id="KAA6382984.1"/>
    </source>
</evidence>
<dbReference type="EMBL" id="SNRW01006478">
    <property type="protein sequence ID" value="KAA6382984.1"/>
    <property type="molecule type" value="Genomic_DNA"/>
</dbReference>